<dbReference type="Proteomes" id="UP000694620">
    <property type="component" value="Chromosome 8"/>
</dbReference>
<dbReference type="FunFam" id="2.60.120.260:FF:000012">
    <property type="entry name" value="F-box only protein 2"/>
    <property type="match status" value="1"/>
</dbReference>
<dbReference type="PROSITE" id="PS51114">
    <property type="entry name" value="FBA"/>
    <property type="match status" value="1"/>
</dbReference>
<dbReference type="Pfam" id="PF04300">
    <property type="entry name" value="FBA"/>
    <property type="match status" value="1"/>
</dbReference>
<dbReference type="InterPro" id="IPR039752">
    <property type="entry name" value="F-box_only"/>
</dbReference>
<reference evidence="2" key="3">
    <citation type="submission" date="2025-09" db="UniProtKB">
        <authorList>
            <consortium name="Ensembl"/>
        </authorList>
    </citation>
    <scope>IDENTIFICATION</scope>
</reference>
<dbReference type="Gene3D" id="2.60.120.260">
    <property type="entry name" value="Galactose-binding domain-like"/>
    <property type="match status" value="1"/>
</dbReference>
<dbReference type="Ensembl" id="ENSECRT00000008314.1">
    <property type="protein sequence ID" value="ENSECRP00000008182.1"/>
    <property type="gene ID" value="ENSECRG00000005454.1"/>
</dbReference>
<dbReference type="GO" id="GO:0005737">
    <property type="term" value="C:cytoplasm"/>
    <property type="evidence" value="ECO:0007669"/>
    <property type="project" value="UniProtKB-ARBA"/>
</dbReference>
<dbReference type="SMART" id="SM01198">
    <property type="entry name" value="FBA"/>
    <property type="match status" value="1"/>
</dbReference>
<dbReference type="AlphaFoldDB" id="A0A8C4RXN5"/>
<dbReference type="GO" id="GO:0031146">
    <property type="term" value="P:SCF-dependent proteasomal ubiquitin-dependent protein catabolic process"/>
    <property type="evidence" value="ECO:0007669"/>
    <property type="project" value="TreeGrafter"/>
</dbReference>
<evidence type="ECO:0000313" key="3">
    <source>
        <dbReference type="Proteomes" id="UP000694620"/>
    </source>
</evidence>
<feature type="domain" description="FBA" evidence="1">
    <location>
        <begin position="1"/>
        <end position="181"/>
    </location>
</feature>
<dbReference type="InterPro" id="IPR008979">
    <property type="entry name" value="Galactose-bd-like_sf"/>
</dbReference>
<proteinExistence type="predicted"/>
<name>A0A8C4RXN5_ERPCA</name>
<accession>A0A8C4RXN5</accession>
<dbReference type="PANTHER" id="PTHR12125">
    <property type="entry name" value="F-BOX ONLY PROTEIN 6-LIKE PROTEIN"/>
    <property type="match status" value="1"/>
</dbReference>
<dbReference type="GO" id="GO:0036503">
    <property type="term" value="P:ERAD pathway"/>
    <property type="evidence" value="ECO:0007669"/>
    <property type="project" value="TreeGrafter"/>
</dbReference>
<dbReference type="SUPFAM" id="SSF49785">
    <property type="entry name" value="Galactose-binding domain-like"/>
    <property type="match status" value="1"/>
</dbReference>
<evidence type="ECO:0000313" key="2">
    <source>
        <dbReference type="Ensembl" id="ENSECRP00000008182.1"/>
    </source>
</evidence>
<dbReference type="InterPro" id="IPR007397">
    <property type="entry name" value="F-box-assoc_dom"/>
</dbReference>
<dbReference type="GO" id="GO:0006516">
    <property type="term" value="P:glycoprotein catabolic process"/>
    <property type="evidence" value="ECO:0007669"/>
    <property type="project" value="TreeGrafter"/>
</dbReference>
<reference evidence="2" key="1">
    <citation type="submission" date="2021-06" db="EMBL/GenBank/DDBJ databases">
        <authorList>
            <consortium name="Wellcome Sanger Institute Data Sharing"/>
        </authorList>
    </citation>
    <scope>NUCLEOTIDE SEQUENCE [LARGE SCALE GENOMIC DNA]</scope>
</reference>
<keyword evidence="3" id="KW-1185">Reference proteome</keyword>
<evidence type="ECO:0000259" key="1">
    <source>
        <dbReference type="PROSITE" id="PS51114"/>
    </source>
</evidence>
<protein>
    <submittedName>
        <fullName evidence="2">F-box only protein 2-like</fullName>
    </submittedName>
</protein>
<sequence>MDSGYQRNLVKNPCGNDQFNHWEIIKNGGSMWRVEEMPGDCGHDFPDSSVLTYFVTSFDICLKEQTIDLVSEGYTEEILDSVQPKIEVQDWFSGRKDCGCNYELHVSLLNGNLEPVNEFKAEPVNLDPDNSDCSWRKVSHAFEDYGPGVRFVRIQHGGQDSKFWDGWFGVRVTNTSVVVHS</sequence>
<dbReference type="GO" id="GO:0061630">
    <property type="term" value="F:ubiquitin protein ligase activity"/>
    <property type="evidence" value="ECO:0007669"/>
    <property type="project" value="TreeGrafter"/>
</dbReference>
<dbReference type="GeneTree" id="ENSGT00940000159408"/>
<gene>
    <name evidence="2" type="primary">LOC114655979</name>
</gene>
<reference evidence="2" key="2">
    <citation type="submission" date="2025-08" db="UniProtKB">
        <authorList>
            <consortium name="Ensembl"/>
        </authorList>
    </citation>
    <scope>IDENTIFICATION</scope>
</reference>
<dbReference type="PANTHER" id="PTHR12125:SF11">
    <property type="entry name" value="F-BOX ONLY PROTEIN 2"/>
    <property type="match status" value="1"/>
</dbReference>
<organism evidence="2 3">
    <name type="scientific">Erpetoichthys calabaricus</name>
    <name type="common">Rope fish</name>
    <name type="synonym">Calamoichthys calabaricus</name>
    <dbReference type="NCBI Taxonomy" id="27687"/>
    <lineage>
        <taxon>Eukaryota</taxon>
        <taxon>Metazoa</taxon>
        <taxon>Chordata</taxon>
        <taxon>Craniata</taxon>
        <taxon>Vertebrata</taxon>
        <taxon>Euteleostomi</taxon>
        <taxon>Actinopterygii</taxon>
        <taxon>Polypteriformes</taxon>
        <taxon>Polypteridae</taxon>
        <taxon>Erpetoichthys</taxon>
    </lineage>
</organism>
<dbReference type="GO" id="GO:0019005">
    <property type="term" value="C:SCF ubiquitin ligase complex"/>
    <property type="evidence" value="ECO:0007669"/>
    <property type="project" value="TreeGrafter"/>
</dbReference>